<dbReference type="EMBL" id="LCFP01000007">
    <property type="protein sequence ID" value="KKS97566.1"/>
    <property type="molecule type" value="Genomic_DNA"/>
</dbReference>
<gene>
    <name evidence="2" type="ORF">UV73_C0007G0009</name>
</gene>
<protein>
    <submittedName>
        <fullName evidence="2">Uncharacterized protein</fullName>
    </submittedName>
</protein>
<reference evidence="2 3" key="1">
    <citation type="journal article" date="2015" name="Nature">
        <title>rRNA introns, odd ribosomes, and small enigmatic genomes across a large radiation of phyla.</title>
        <authorList>
            <person name="Brown C.T."/>
            <person name="Hug L.A."/>
            <person name="Thomas B.C."/>
            <person name="Sharon I."/>
            <person name="Castelle C.J."/>
            <person name="Singh A."/>
            <person name="Wilkins M.J."/>
            <person name="Williams K.H."/>
            <person name="Banfield J.F."/>
        </authorList>
    </citation>
    <scope>NUCLEOTIDE SEQUENCE [LARGE SCALE GENOMIC DNA]</scope>
</reference>
<keyword evidence="1" id="KW-0732">Signal</keyword>
<accession>A0A0G1FRA6</accession>
<sequence length="307" mass="33452">MIKIKIIFSIFVSAVILAAKQASAQTPLPTYPAVPMGSDKNCNLDFQNPQFPAKCVDCLLRYRTDLRPIYNSYKHNLCSDTQIINHYCNGGLSPQATADCNALRNGACNLSPDFACTFPTRPPGPATRTPTPPAPVTKKTNPRGCGILYTAGVPSCWCNIGGGQGLCGSLPLNGPGGCRDLCESGTFTGPQGYTHCFMMENNAECRSNDNGTYRFCLNRCLTVNPGMRQSVGCEYPNKTVFGEPVFNLSCVLSHAASNNTSFVKMTEDFFKGLIGYNNLVNYISNLVRVPGLQKTICDPRKEKCNFY</sequence>
<organism evidence="2 3">
    <name type="scientific">Candidatus Gottesmanbacteria bacterium GW2011_GWA2_43_14</name>
    <dbReference type="NCBI Taxonomy" id="1618443"/>
    <lineage>
        <taxon>Bacteria</taxon>
        <taxon>Candidatus Gottesmaniibacteriota</taxon>
    </lineage>
</organism>
<dbReference type="STRING" id="1618443.UV73_C0007G0009"/>
<feature type="chain" id="PRO_5002537234" evidence="1">
    <location>
        <begin position="25"/>
        <end position="307"/>
    </location>
</feature>
<name>A0A0G1FRA6_9BACT</name>
<evidence type="ECO:0000256" key="1">
    <source>
        <dbReference type="SAM" id="SignalP"/>
    </source>
</evidence>
<evidence type="ECO:0000313" key="3">
    <source>
        <dbReference type="Proteomes" id="UP000034894"/>
    </source>
</evidence>
<dbReference type="Proteomes" id="UP000034894">
    <property type="component" value="Unassembled WGS sequence"/>
</dbReference>
<dbReference type="AlphaFoldDB" id="A0A0G1FRA6"/>
<evidence type="ECO:0000313" key="2">
    <source>
        <dbReference type="EMBL" id="KKS97566.1"/>
    </source>
</evidence>
<proteinExistence type="predicted"/>
<comment type="caution">
    <text evidence="2">The sequence shown here is derived from an EMBL/GenBank/DDBJ whole genome shotgun (WGS) entry which is preliminary data.</text>
</comment>
<feature type="signal peptide" evidence="1">
    <location>
        <begin position="1"/>
        <end position="24"/>
    </location>
</feature>